<dbReference type="Proteomes" id="UP000317257">
    <property type="component" value="Unassembled WGS sequence"/>
</dbReference>
<dbReference type="EMBL" id="SBHS01000032">
    <property type="protein sequence ID" value="TWU72151.1"/>
    <property type="molecule type" value="Genomic_DNA"/>
</dbReference>
<dbReference type="AlphaFoldDB" id="A0A5C6G766"/>
<evidence type="ECO:0000313" key="2">
    <source>
        <dbReference type="EMBL" id="TWU72151.1"/>
    </source>
</evidence>
<feature type="region of interest" description="Disordered" evidence="1">
    <location>
        <begin position="62"/>
        <end position="107"/>
    </location>
</feature>
<evidence type="ECO:0000313" key="3">
    <source>
        <dbReference type="Proteomes" id="UP000317257"/>
    </source>
</evidence>
<sequence>MAVAIEATASGIRSNARSANELAADSGAASDSLATMYNDLKQTEKQNPDLAVAYAHQNLRIRDGAGSGSDGTPGQSDSFRISKARDNDEQLEDFNDRQHLLDREALV</sequence>
<gene>
    <name evidence="2" type="ORF">ED733_003506</name>
</gene>
<evidence type="ECO:0000256" key="1">
    <source>
        <dbReference type="SAM" id="MobiDB-lite"/>
    </source>
</evidence>
<proteinExistence type="predicted"/>
<name>A0A5C6G766_METRR</name>
<accession>A0A5C6G766</accession>
<feature type="compositionally biased region" description="Basic and acidic residues" evidence="1">
    <location>
        <begin position="83"/>
        <end position="107"/>
    </location>
</feature>
<organism evidence="2 3">
    <name type="scientific">Metarhizium rileyi (strain RCEF 4871)</name>
    <name type="common">Nomuraea rileyi</name>
    <dbReference type="NCBI Taxonomy" id="1649241"/>
    <lineage>
        <taxon>Eukaryota</taxon>
        <taxon>Fungi</taxon>
        <taxon>Dikarya</taxon>
        <taxon>Ascomycota</taxon>
        <taxon>Pezizomycotina</taxon>
        <taxon>Sordariomycetes</taxon>
        <taxon>Hypocreomycetidae</taxon>
        <taxon>Hypocreales</taxon>
        <taxon>Clavicipitaceae</taxon>
        <taxon>Metarhizium</taxon>
    </lineage>
</organism>
<reference evidence="3" key="1">
    <citation type="submission" date="2018-12" db="EMBL/GenBank/DDBJ databases">
        <title>The complete genome of Metarhizium rileyi, a key fungal pathogen of Lepidoptera.</title>
        <authorList>
            <person name="Binneck E."/>
            <person name="Lastra C.C.L."/>
            <person name="Sosa-Gomez D.R."/>
        </authorList>
    </citation>
    <scope>NUCLEOTIDE SEQUENCE [LARGE SCALE GENOMIC DNA]</scope>
    <source>
        <strain evidence="3">Cep018-CH2</strain>
    </source>
</reference>
<protein>
    <submittedName>
        <fullName evidence="2">Uncharacterized protein</fullName>
    </submittedName>
</protein>
<comment type="caution">
    <text evidence="2">The sequence shown here is derived from an EMBL/GenBank/DDBJ whole genome shotgun (WGS) entry which is preliminary data.</text>
</comment>